<comment type="caution">
    <text evidence="6">The sequence shown here is derived from an EMBL/GenBank/DDBJ whole genome shotgun (WGS) entry which is preliminary data.</text>
</comment>
<dbReference type="AlphaFoldDB" id="A0A540V9G7"/>
<dbReference type="GO" id="GO:0005975">
    <property type="term" value="P:carbohydrate metabolic process"/>
    <property type="evidence" value="ECO:0007669"/>
    <property type="project" value="InterPro"/>
</dbReference>
<evidence type="ECO:0000313" key="7">
    <source>
        <dbReference type="Proteomes" id="UP000317371"/>
    </source>
</evidence>
<evidence type="ECO:0000256" key="3">
    <source>
        <dbReference type="PIRSR" id="PIRSR036894-1"/>
    </source>
</evidence>
<comment type="cofactor">
    <cofactor evidence="3">
        <name>Zn(2+)</name>
        <dbReference type="ChEBI" id="CHEBI:29105"/>
    </cofactor>
    <text evidence="3">Binds 1 zinc ion per subunit.</text>
</comment>
<proteinExistence type="predicted"/>
<feature type="domain" description="Phosphomannose isomerase type I catalytic" evidence="5">
    <location>
        <begin position="14"/>
        <end position="115"/>
    </location>
</feature>
<dbReference type="InParanoid" id="A0A540V9G7"/>
<dbReference type="SUPFAM" id="SSF51182">
    <property type="entry name" value="RmlC-like cupins"/>
    <property type="match status" value="1"/>
</dbReference>
<dbReference type="Proteomes" id="UP000317371">
    <property type="component" value="Unassembled WGS sequence"/>
</dbReference>
<dbReference type="InterPro" id="IPR014628">
    <property type="entry name" value="Man6P_isomerase_Firm_short"/>
</dbReference>
<reference evidence="6 7" key="1">
    <citation type="submission" date="2019-06" db="EMBL/GenBank/DDBJ databases">
        <title>Genome sequence of Litorilinea aerophila BAA-2444.</title>
        <authorList>
            <person name="Maclea K.S."/>
            <person name="Maurais E.G."/>
            <person name="Iannazzi L.C."/>
        </authorList>
    </citation>
    <scope>NUCLEOTIDE SEQUENCE [LARGE SCALE GENOMIC DNA]</scope>
    <source>
        <strain evidence="6 7">ATCC BAA-2444</strain>
    </source>
</reference>
<dbReference type="PIRSF" id="PIRSF036894">
    <property type="entry name" value="PMI_Firm_short"/>
    <property type="match status" value="1"/>
</dbReference>
<dbReference type="InterPro" id="IPR011051">
    <property type="entry name" value="RmlC_Cupin_sf"/>
</dbReference>
<protein>
    <submittedName>
        <fullName evidence="6">Class I mannose-6-phosphate isomerase</fullName>
    </submittedName>
</protein>
<dbReference type="GO" id="GO:0008270">
    <property type="term" value="F:zinc ion binding"/>
    <property type="evidence" value="ECO:0007669"/>
    <property type="project" value="InterPro"/>
</dbReference>
<feature type="active site" evidence="4">
    <location>
        <position position="204"/>
    </location>
</feature>
<dbReference type="InterPro" id="IPR046457">
    <property type="entry name" value="PMI_typeI_cat"/>
</dbReference>
<feature type="binding site" evidence="3">
    <location>
        <position position="126"/>
    </location>
    <ligand>
        <name>Zn(2+)</name>
        <dbReference type="ChEBI" id="CHEBI:29105"/>
    </ligand>
</feature>
<dbReference type="RefSeq" id="WP_141612242.1">
    <property type="nucleotide sequence ID" value="NZ_VIGC02000041.1"/>
</dbReference>
<dbReference type="PANTHER" id="PTHR42742">
    <property type="entry name" value="TRANSCRIPTIONAL REPRESSOR MPRA"/>
    <property type="match status" value="1"/>
</dbReference>
<dbReference type="EMBL" id="VIGC01000041">
    <property type="protein sequence ID" value="TQE93381.1"/>
    <property type="molecule type" value="Genomic_DNA"/>
</dbReference>
<dbReference type="CDD" id="cd07010">
    <property type="entry name" value="cupin_PMI_type_I_N_bac"/>
    <property type="match status" value="1"/>
</dbReference>
<keyword evidence="2 3" id="KW-0862">Zinc</keyword>
<keyword evidence="6" id="KW-0413">Isomerase</keyword>
<evidence type="ECO:0000256" key="2">
    <source>
        <dbReference type="ARBA" id="ARBA00022833"/>
    </source>
</evidence>
<evidence type="ECO:0000256" key="4">
    <source>
        <dbReference type="PIRSR" id="PIRSR036894-2"/>
    </source>
</evidence>
<organism evidence="6 7">
    <name type="scientific">Litorilinea aerophila</name>
    <dbReference type="NCBI Taxonomy" id="1204385"/>
    <lineage>
        <taxon>Bacteria</taxon>
        <taxon>Bacillati</taxon>
        <taxon>Chloroflexota</taxon>
        <taxon>Caldilineae</taxon>
        <taxon>Caldilineales</taxon>
        <taxon>Caldilineaceae</taxon>
        <taxon>Litorilinea</taxon>
    </lineage>
</organism>
<evidence type="ECO:0000313" key="6">
    <source>
        <dbReference type="EMBL" id="TQE93381.1"/>
    </source>
</evidence>
<feature type="binding site" evidence="3">
    <location>
        <position position="184"/>
    </location>
    <ligand>
        <name>Zn(2+)</name>
        <dbReference type="ChEBI" id="CHEBI:29105"/>
    </ligand>
</feature>
<dbReference type="Pfam" id="PF20511">
    <property type="entry name" value="PMI_typeI_cat"/>
    <property type="match status" value="1"/>
</dbReference>
<dbReference type="FunCoup" id="A0A540V9G7">
    <property type="interactions" value="156"/>
</dbReference>
<gene>
    <name evidence="6" type="ORF">FKZ61_21580</name>
</gene>
<keyword evidence="1 3" id="KW-0479">Metal-binding</keyword>
<dbReference type="InterPro" id="IPR051804">
    <property type="entry name" value="Carb_Metab_Reg_Kinase/Isom"/>
</dbReference>
<evidence type="ECO:0000256" key="1">
    <source>
        <dbReference type="ARBA" id="ARBA00022723"/>
    </source>
</evidence>
<dbReference type="InterPro" id="IPR014710">
    <property type="entry name" value="RmlC-like_jellyroll"/>
</dbReference>
<dbReference type="OrthoDB" id="9808275at2"/>
<accession>A0A540V9G7</accession>
<dbReference type="PANTHER" id="PTHR42742:SF3">
    <property type="entry name" value="FRUCTOKINASE"/>
    <property type="match status" value="1"/>
</dbReference>
<dbReference type="Gene3D" id="2.60.120.10">
    <property type="entry name" value="Jelly Rolls"/>
    <property type="match status" value="2"/>
</dbReference>
<sequence>MSLSSQSIYPLTFDPVFKDYPWGGRNLATRLGRQLPDGIVAESWEIAAHPNGSSTVNRGPLAGLTLPAVQERLGEALVGSRNRAALAQGRFPLLIKLLDANRWLSVQVHPDDDYGLAHEGEPGKTEMWVVLDAAPDAELIYGFKAGVDRERFAQAVADGNCEAFLHRVKVQPGDVIFVPAGAIHALGPGLIVAEIQQNSDTTYRIYDWGRDRPLHIRQALEVLDFSLVEPGPVVPTVLASNGLQQEVIGHCRYFHTERLHLPQGATFAGHCDGTTFEIWGVTQGKATVHWEGEPLTLSAVAWTLLPARLGEFRVQADTDATLLRVLTPPA</sequence>
<feature type="binding site" evidence="3">
    <location>
        <position position="109"/>
    </location>
    <ligand>
        <name>Zn(2+)</name>
        <dbReference type="ChEBI" id="CHEBI:29105"/>
    </ligand>
</feature>
<name>A0A540V9G7_9CHLR</name>
<evidence type="ECO:0000259" key="5">
    <source>
        <dbReference type="Pfam" id="PF20511"/>
    </source>
</evidence>
<keyword evidence="7" id="KW-1185">Reference proteome</keyword>
<dbReference type="GO" id="GO:0004476">
    <property type="term" value="F:mannose-6-phosphate isomerase activity"/>
    <property type="evidence" value="ECO:0007669"/>
    <property type="project" value="InterPro"/>
</dbReference>